<dbReference type="CDD" id="cd00063">
    <property type="entry name" value="FN3"/>
    <property type="match status" value="5"/>
</dbReference>
<dbReference type="Proteomes" id="UP000298663">
    <property type="component" value="Unassembled WGS sequence"/>
</dbReference>
<reference evidence="3 4" key="2">
    <citation type="journal article" date="2019" name="G3 (Bethesda)">
        <title>Hybrid Assembly of the Genome of the Entomopathogenic Nematode Steinernema carpocapsae Identifies the X-Chromosome.</title>
        <authorList>
            <person name="Serra L."/>
            <person name="Macchietto M."/>
            <person name="Macias-Munoz A."/>
            <person name="McGill C.J."/>
            <person name="Rodriguez I.M."/>
            <person name="Rodriguez B."/>
            <person name="Murad R."/>
            <person name="Mortazavi A."/>
        </authorList>
    </citation>
    <scope>NUCLEOTIDE SEQUENCE [LARGE SCALE GENOMIC DNA]</scope>
    <source>
        <strain evidence="3 4">ALL</strain>
    </source>
</reference>
<evidence type="ECO:0000313" key="4">
    <source>
        <dbReference type="Proteomes" id="UP000298663"/>
    </source>
</evidence>
<dbReference type="OrthoDB" id="5783564at2759"/>
<dbReference type="InterPro" id="IPR036116">
    <property type="entry name" value="FN3_sf"/>
</dbReference>
<accession>A0A4U5M8E7</accession>
<evidence type="ECO:0000256" key="1">
    <source>
        <dbReference type="ARBA" id="ARBA00022737"/>
    </source>
</evidence>
<keyword evidence="1" id="KW-0677">Repeat</keyword>
<dbReference type="SMART" id="SM00060">
    <property type="entry name" value="FN3"/>
    <property type="match status" value="7"/>
</dbReference>
<dbReference type="InterPro" id="IPR013783">
    <property type="entry name" value="Ig-like_fold"/>
</dbReference>
<organism evidence="3 4">
    <name type="scientific">Steinernema carpocapsae</name>
    <name type="common">Entomopathogenic nematode</name>
    <dbReference type="NCBI Taxonomy" id="34508"/>
    <lineage>
        <taxon>Eukaryota</taxon>
        <taxon>Metazoa</taxon>
        <taxon>Ecdysozoa</taxon>
        <taxon>Nematoda</taxon>
        <taxon>Chromadorea</taxon>
        <taxon>Rhabditida</taxon>
        <taxon>Tylenchina</taxon>
        <taxon>Panagrolaimomorpha</taxon>
        <taxon>Strongyloidoidea</taxon>
        <taxon>Steinernematidae</taxon>
        <taxon>Steinernema</taxon>
    </lineage>
</organism>
<feature type="domain" description="Fibronectin type-III" evidence="2">
    <location>
        <begin position="686"/>
        <end position="776"/>
    </location>
</feature>
<feature type="domain" description="Fibronectin type-III" evidence="2">
    <location>
        <begin position="478"/>
        <end position="574"/>
    </location>
</feature>
<name>A0A4U5M8E7_STECR</name>
<feature type="domain" description="Fibronectin type-III" evidence="2">
    <location>
        <begin position="181"/>
        <end position="272"/>
    </location>
</feature>
<proteinExistence type="predicted"/>
<dbReference type="PANTHER" id="PTHR46708:SF2">
    <property type="entry name" value="FIBRONECTIN TYPE-III DOMAIN-CONTAINING PROTEIN"/>
    <property type="match status" value="1"/>
</dbReference>
<dbReference type="InterPro" id="IPR050991">
    <property type="entry name" value="ECM_Regulatory_Proteins"/>
</dbReference>
<evidence type="ECO:0000259" key="2">
    <source>
        <dbReference type="PROSITE" id="PS50853"/>
    </source>
</evidence>
<dbReference type="AlphaFoldDB" id="A0A4U5M8E7"/>
<dbReference type="PANTHER" id="PTHR46708">
    <property type="entry name" value="TENASCIN"/>
    <property type="match status" value="1"/>
</dbReference>
<evidence type="ECO:0000313" key="3">
    <source>
        <dbReference type="EMBL" id="TKR65208.1"/>
    </source>
</evidence>
<keyword evidence="4" id="KW-1185">Reference proteome</keyword>
<comment type="caution">
    <text evidence="3">The sequence shown here is derived from an EMBL/GenBank/DDBJ whole genome shotgun (WGS) entry which is preliminary data.</text>
</comment>
<dbReference type="PROSITE" id="PS50853">
    <property type="entry name" value="FN3"/>
    <property type="match status" value="3"/>
</dbReference>
<reference evidence="3 4" key="1">
    <citation type="journal article" date="2015" name="Genome Biol.">
        <title>Comparative genomics of Steinernema reveals deeply conserved gene regulatory networks.</title>
        <authorList>
            <person name="Dillman A.R."/>
            <person name="Macchietto M."/>
            <person name="Porter C.F."/>
            <person name="Rogers A."/>
            <person name="Williams B."/>
            <person name="Antoshechkin I."/>
            <person name="Lee M.M."/>
            <person name="Goodwin Z."/>
            <person name="Lu X."/>
            <person name="Lewis E.E."/>
            <person name="Goodrich-Blair H."/>
            <person name="Stock S.P."/>
            <person name="Adams B.J."/>
            <person name="Sternberg P.W."/>
            <person name="Mortazavi A."/>
        </authorList>
    </citation>
    <scope>NUCLEOTIDE SEQUENCE [LARGE SCALE GENOMIC DNA]</scope>
    <source>
        <strain evidence="3 4">ALL</strain>
    </source>
</reference>
<dbReference type="SUPFAM" id="SSF49265">
    <property type="entry name" value="Fibronectin type III"/>
    <property type="match status" value="4"/>
</dbReference>
<gene>
    <name evidence="3" type="ORF">L596_025642</name>
</gene>
<dbReference type="Gene3D" id="2.60.40.10">
    <property type="entry name" value="Immunoglobulins"/>
    <property type="match status" value="6"/>
</dbReference>
<dbReference type="Pfam" id="PF00041">
    <property type="entry name" value="fn3"/>
    <property type="match status" value="2"/>
</dbReference>
<sequence>MRERVTPLIEVSVLRGRVFNVILRVILKRDFGFQMGPFSSGPRAAFGCLLVSLLLVVSILEVSTTTGHARARRETRGTENLLTVEWEGIQTGDHPDESVRGFLVEYRAEKDSHWNVHSGIIPYKGPNHQYRVQIPKLPTGIAYFVRIKVLGENNEVIVETPEIRARNEIVSIRCESDELTETRNVRLMQTGQYSLAIGWEQPECGSVGEYQVELSGVDVPFDIHRQIVANPTVSVTNLLPGTEYQVRVRAVDRSRKFGPWNSQKLVAKTQGDAPQISTDIELVYRTDSELRVNWFPFDDERLQHYEVMAVEVSPENRRVDRVRVGPDVTSHLFSGLLTNTKYIMGVVAFVDHEPRILYQMSAKTSSDAGQPWQEKPVVVPDGVGFNVHWKKPETDRAIEDFIVEYRLPNETTWRSYGDDILADPDKTDYSLKIDNIAEGAFFTIRIFAIDEQDRVVARTDELTVGSAAAHSCAGEAGIPQDVRAEFVSSESIQFAWKVPDCDETYGPIDGYEYMYWNTEKGSQPDAASYIGKPTVTIHNLTPGSRYSFRVRSRSGNAHSGWSDALQAFTRSTPTQGPVLQPGTFNLNQPRIEQHGTRTLVYWTAEGDPTKDALFMVEVRRANDRNWQMNGGYVTGTGHRQYRQELENLEASTPYFVQIKAIDRNRNVLATSQATSFTTQCQAPTEAPANVRLEQTAPGVVTLRWTAPQSDAACAPFFVVEGNQDGMPVNVRIDGRQRDHTFPDASGSAWNLRIRAGNLGGTGPSSTTATLQNANHGKVNTRYTVVYSTLILCNPILTSPLVVFLVIFEPVLV</sequence>
<dbReference type="EMBL" id="AZBU02000009">
    <property type="protein sequence ID" value="TKR65208.1"/>
    <property type="molecule type" value="Genomic_DNA"/>
</dbReference>
<dbReference type="InterPro" id="IPR003961">
    <property type="entry name" value="FN3_dom"/>
</dbReference>
<protein>
    <recommendedName>
        <fullName evidence="2">Fibronectin type-III domain-containing protein</fullName>
    </recommendedName>
</protein>